<organism evidence="1 2">
    <name type="scientific">Oidiodendron maius (strain Zn)</name>
    <dbReference type="NCBI Taxonomy" id="913774"/>
    <lineage>
        <taxon>Eukaryota</taxon>
        <taxon>Fungi</taxon>
        <taxon>Dikarya</taxon>
        <taxon>Ascomycota</taxon>
        <taxon>Pezizomycotina</taxon>
        <taxon>Leotiomycetes</taxon>
        <taxon>Leotiomycetes incertae sedis</taxon>
        <taxon>Myxotrichaceae</taxon>
        <taxon>Oidiodendron</taxon>
    </lineage>
</organism>
<evidence type="ECO:0000313" key="2">
    <source>
        <dbReference type="Proteomes" id="UP000054321"/>
    </source>
</evidence>
<gene>
    <name evidence="1" type="ORF">OIDMADRAFT_21513</name>
</gene>
<dbReference type="InParanoid" id="A0A0C3GB79"/>
<dbReference type="HOGENOM" id="CLU_2427622_0_0_1"/>
<accession>A0A0C3GB79</accession>
<reference evidence="2" key="2">
    <citation type="submission" date="2015-01" db="EMBL/GenBank/DDBJ databases">
        <title>Evolutionary Origins and Diversification of the Mycorrhizal Mutualists.</title>
        <authorList>
            <consortium name="DOE Joint Genome Institute"/>
            <consortium name="Mycorrhizal Genomics Consortium"/>
            <person name="Kohler A."/>
            <person name="Kuo A."/>
            <person name="Nagy L.G."/>
            <person name="Floudas D."/>
            <person name="Copeland A."/>
            <person name="Barry K.W."/>
            <person name="Cichocki N."/>
            <person name="Veneault-Fourrey C."/>
            <person name="LaButti K."/>
            <person name="Lindquist E.A."/>
            <person name="Lipzen A."/>
            <person name="Lundell T."/>
            <person name="Morin E."/>
            <person name="Murat C."/>
            <person name="Riley R."/>
            <person name="Ohm R."/>
            <person name="Sun H."/>
            <person name="Tunlid A."/>
            <person name="Henrissat B."/>
            <person name="Grigoriev I.V."/>
            <person name="Hibbett D.S."/>
            <person name="Martin F."/>
        </authorList>
    </citation>
    <scope>NUCLEOTIDE SEQUENCE [LARGE SCALE GENOMIC DNA]</scope>
    <source>
        <strain evidence="2">Zn</strain>
    </source>
</reference>
<proteinExistence type="predicted"/>
<dbReference type="OrthoDB" id="10399923at2759"/>
<reference evidence="1 2" key="1">
    <citation type="submission" date="2014-04" db="EMBL/GenBank/DDBJ databases">
        <authorList>
            <consortium name="DOE Joint Genome Institute"/>
            <person name="Kuo A."/>
            <person name="Martino E."/>
            <person name="Perotto S."/>
            <person name="Kohler A."/>
            <person name="Nagy L.G."/>
            <person name="Floudas D."/>
            <person name="Copeland A."/>
            <person name="Barry K.W."/>
            <person name="Cichocki N."/>
            <person name="Veneault-Fourrey C."/>
            <person name="LaButti K."/>
            <person name="Lindquist E.A."/>
            <person name="Lipzen A."/>
            <person name="Lundell T."/>
            <person name="Morin E."/>
            <person name="Murat C."/>
            <person name="Sun H."/>
            <person name="Tunlid A."/>
            <person name="Henrissat B."/>
            <person name="Grigoriev I.V."/>
            <person name="Hibbett D.S."/>
            <person name="Martin F."/>
            <person name="Nordberg H.P."/>
            <person name="Cantor M.N."/>
            <person name="Hua S.X."/>
        </authorList>
    </citation>
    <scope>NUCLEOTIDE SEQUENCE [LARGE SCALE GENOMIC DNA]</scope>
    <source>
        <strain evidence="1 2">Zn</strain>
    </source>
</reference>
<dbReference type="AlphaFoldDB" id="A0A0C3GB79"/>
<keyword evidence="2" id="KW-1185">Reference proteome</keyword>
<dbReference type="Proteomes" id="UP000054321">
    <property type="component" value="Unassembled WGS sequence"/>
</dbReference>
<dbReference type="EMBL" id="KN832895">
    <property type="protein sequence ID" value="KIM93440.1"/>
    <property type="molecule type" value="Genomic_DNA"/>
</dbReference>
<sequence>MTLSKSDFTLLAAFLFTRLLIGSSIQSIVVAITAQGDLRMDFQRVGIRGFDMKRLIPELKPGEENLVKATGNLSFIMLGLWVTVTIIRGCF</sequence>
<protein>
    <submittedName>
        <fullName evidence="1">Uncharacterized protein</fullName>
    </submittedName>
</protein>
<name>A0A0C3GB79_OIDMZ</name>
<evidence type="ECO:0000313" key="1">
    <source>
        <dbReference type="EMBL" id="KIM93440.1"/>
    </source>
</evidence>